<dbReference type="Gene3D" id="3.90.1640.30">
    <property type="match status" value="1"/>
</dbReference>
<sequence length="215" mass="23952">MSLRHKRWQIAPPAPPEHLAHFPDLHHPLVQILYNRELTTPTEAAAFLDRRCVDDNPFNLKGMSQAVDHLRRALRAGERIAIYGDFDADGVTATALLVQTLKELGGDVRFYIPHRDEGYGLNKEALTNLARLGVQVLVTVDCGIRSPDEVVHAQHLSMKVIITDHHHVGKQLPPARAVINPKQPDCPYPFKDLAGVGLAYKLAQGLLRAQRKVPL</sequence>
<dbReference type="InterPro" id="IPR001667">
    <property type="entry name" value="DDH_dom"/>
</dbReference>
<name>X0SAS8_9ZZZZ</name>
<dbReference type="PANTHER" id="PTHR30255:SF2">
    <property type="entry name" value="SINGLE-STRANDED-DNA-SPECIFIC EXONUCLEASE RECJ"/>
    <property type="match status" value="1"/>
</dbReference>
<dbReference type="PANTHER" id="PTHR30255">
    <property type="entry name" value="SINGLE-STRANDED-DNA-SPECIFIC EXONUCLEASE RECJ"/>
    <property type="match status" value="1"/>
</dbReference>
<dbReference type="SUPFAM" id="SSF64182">
    <property type="entry name" value="DHH phosphoesterases"/>
    <property type="match status" value="1"/>
</dbReference>
<comment type="caution">
    <text evidence="2">The sequence shown here is derived from an EMBL/GenBank/DDBJ whole genome shotgun (WGS) entry which is preliminary data.</text>
</comment>
<proteinExistence type="predicted"/>
<reference evidence="2" key="1">
    <citation type="journal article" date="2014" name="Front. Microbiol.">
        <title>High frequency of phylogenetically diverse reductive dehalogenase-homologous genes in deep subseafloor sedimentary metagenomes.</title>
        <authorList>
            <person name="Kawai M."/>
            <person name="Futagami T."/>
            <person name="Toyoda A."/>
            <person name="Takaki Y."/>
            <person name="Nishi S."/>
            <person name="Hori S."/>
            <person name="Arai W."/>
            <person name="Tsubouchi T."/>
            <person name="Morono Y."/>
            <person name="Uchiyama I."/>
            <person name="Ito T."/>
            <person name="Fujiyama A."/>
            <person name="Inagaki F."/>
            <person name="Takami H."/>
        </authorList>
    </citation>
    <scope>NUCLEOTIDE SEQUENCE</scope>
    <source>
        <strain evidence="2">Expedition CK06-06</strain>
    </source>
</reference>
<dbReference type="InterPro" id="IPR051673">
    <property type="entry name" value="SSDNA_exonuclease_RecJ"/>
</dbReference>
<dbReference type="InterPro" id="IPR038763">
    <property type="entry name" value="DHH_sf"/>
</dbReference>
<feature type="non-terminal residue" evidence="2">
    <location>
        <position position="215"/>
    </location>
</feature>
<organism evidence="2">
    <name type="scientific">marine sediment metagenome</name>
    <dbReference type="NCBI Taxonomy" id="412755"/>
    <lineage>
        <taxon>unclassified sequences</taxon>
        <taxon>metagenomes</taxon>
        <taxon>ecological metagenomes</taxon>
    </lineage>
</organism>
<dbReference type="AlphaFoldDB" id="X0SAS8"/>
<dbReference type="EMBL" id="BARS01008391">
    <property type="protein sequence ID" value="GAF78124.1"/>
    <property type="molecule type" value="Genomic_DNA"/>
</dbReference>
<protein>
    <recommendedName>
        <fullName evidence="1">DDH domain-containing protein</fullName>
    </recommendedName>
</protein>
<evidence type="ECO:0000259" key="1">
    <source>
        <dbReference type="Pfam" id="PF01368"/>
    </source>
</evidence>
<evidence type="ECO:0000313" key="2">
    <source>
        <dbReference type="EMBL" id="GAF78124.1"/>
    </source>
</evidence>
<dbReference type="Pfam" id="PF01368">
    <property type="entry name" value="DHH"/>
    <property type="match status" value="1"/>
</dbReference>
<accession>X0SAS8</accession>
<dbReference type="GO" id="GO:0004527">
    <property type="term" value="F:exonuclease activity"/>
    <property type="evidence" value="ECO:0007669"/>
    <property type="project" value="UniProtKB-KW"/>
</dbReference>
<gene>
    <name evidence="2" type="ORF">S01H1_16010</name>
</gene>
<feature type="domain" description="DDH" evidence="1">
    <location>
        <begin position="79"/>
        <end position="208"/>
    </location>
</feature>